<evidence type="ECO:0000256" key="2">
    <source>
        <dbReference type="ARBA" id="ARBA00022475"/>
    </source>
</evidence>
<dbReference type="AlphaFoldDB" id="A0A2H5XAT6"/>
<evidence type="ECO:0008006" key="9">
    <source>
        <dbReference type="Google" id="ProtNLM"/>
    </source>
</evidence>
<keyword evidence="4 6" id="KW-1133">Transmembrane helix</keyword>
<gene>
    <name evidence="7" type="ORF">HRbin17_00776</name>
</gene>
<evidence type="ECO:0000313" key="7">
    <source>
        <dbReference type="EMBL" id="GBC98274.1"/>
    </source>
</evidence>
<evidence type="ECO:0000256" key="3">
    <source>
        <dbReference type="ARBA" id="ARBA00022692"/>
    </source>
</evidence>
<name>A0A2H5XAT6_9BACT</name>
<comment type="subcellular location">
    <subcellularLocation>
        <location evidence="1">Cell membrane</location>
        <topology evidence="1">Multi-pass membrane protein</topology>
    </subcellularLocation>
</comment>
<proteinExistence type="predicted"/>
<protein>
    <recommendedName>
        <fullName evidence="9">Cytochrome C oxidase subunit IV</fullName>
    </recommendedName>
</protein>
<evidence type="ECO:0000256" key="4">
    <source>
        <dbReference type="ARBA" id="ARBA00022989"/>
    </source>
</evidence>
<sequence>MEHAEHKHPQTKVYLTVWFWLFVLSFSAYFIDLLHLPFALKAALLVVIALMKAGLIAAYFMHLRFERLNLVYTVLLPLILLVALVAAVLPDGLSVLLRQQPF</sequence>
<keyword evidence="3 6" id="KW-0812">Transmembrane</keyword>
<feature type="transmembrane region" description="Helical" evidence="6">
    <location>
        <begin position="12"/>
        <end position="31"/>
    </location>
</feature>
<evidence type="ECO:0000313" key="8">
    <source>
        <dbReference type="Proteomes" id="UP000236173"/>
    </source>
</evidence>
<dbReference type="Proteomes" id="UP000236173">
    <property type="component" value="Unassembled WGS sequence"/>
</dbReference>
<accession>A0A2H5XAT6</accession>
<keyword evidence="2" id="KW-1003">Cell membrane</keyword>
<dbReference type="GO" id="GO:0005886">
    <property type="term" value="C:plasma membrane"/>
    <property type="evidence" value="ECO:0007669"/>
    <property type="project" value="UniProtKB-SubCell"/>
</dbReference>
<keyword evidence="5 6" id="KW-0472">Membrane</keyword>
<evidence type="ECO:0000256" key="5">
    <source>
        <dbReference type="ARBA" id="ARBA00023136"/>
    </source>
</evidence>
<dbReference type="EMBL" id="BEHT01000008">
    <property type="protein sequence ID" value="GBC98274.1"/>
    <property type="molecule type" value="Genomic_DNA"/>
</dbReference>
<reference evidence="8" key="1">
    <citation type="submission" date="2017-09" db="EMBL/GenBank/DDBJ databases">
        <title>Metaegenomics of thermophilic ammonia-oxidizing enrichment culture.</title>
        <authorList>
            <person name="Kato S."/>
            <person name="Suzuki K."/>
        </authorList>
    </citation>
    <scope>NUCLEOTIDE SEQUENCE [LARGE SCALE GENOMIC DNA]</scope>
</reference>
<dbReference type="InterPro" id="IPR005171">
    <property type="entry name" value="Cyt_c_oxidase_su4_prok"/>
</dbReference>
<feature type="transmembrane region" description="Helical" evidence="6">
    <location>
        <begin position="43"/>
        <end position="63"/>
    </location>
</feature>
<feature type="transmembrane region" description="Helical" evidence="6">
    <location>
        <begin position="70"/>
        <end position="89"/>
    </location>
</feature>
<comment type="caution">
    <text evidence="7">The sequence shown here is derived from an EMBL/GenBank/DDBJ whole genome shotgun (WGS) entry which is preliminary data.</text>
</comment>
<evidence type="ECO:0000256" key="1">
    <source>
        <dbReference type="ARBA" id="ARBA00004651"/>
    </source>
</evidence>
<dbReference type="Pfam" id="PF03626">
    <property type="entry name" value="COX4_pro"/>
    <property type="match status" value="1"/>
</dbReference>
<organism evidence="7 8">
    <name type="scientific">Candidatus Fervidibacter japonicus</name>
    <dbReference type="NCBI Taxonomy" id="2035412"/>
    <lineage>
        <taxon>Bacteria</taxon>
        <taxon>Candidatus Fervidibacterota</taxon>
        <taxon>Candidatus Fervidibacter</taxon>
    </lineage>
</organism>
<evidence type="ECO:0000256" key="6">
    <source>
        <dbReference type="SAM" id="Phobius"/>
    </source>
</evidence>